<keyword evidence="6 15" id="KW-0819">tRNA processing</keyword>
<feature type="compositionally biased region" description="Basic and acidic residues" evidence="16">
    <location>
        <begin position="784"/>
        <end position="795"/>
    </location>
</feature>
<dbReference type="GO" id="GO:0008270">
    <property type="term" value="F:zinc ion binding"/>
    <property type="evidence" value="ECO:0007669"/>
    <property type="project" value="UniProtKB-UniRule"/>
</dbReference>
<protein>
    <recommendedName>
        <fullName evidence="15">Ribonuclease E</fullName>
        <shortName evidence="15">RNase E</shortName>
        <ecNumber evidence="15">3.1.26.12</ecNumber>
    </recommendedName>
</protein>
<dbReference type="GO" id="GO:0000049">
    <property type="term" value="F:tRNA binding"/>
    <property type="evidence" value="ECO:0007669"/>
    <property type="project" value="UniProtKB-KW"/>
</dbReference>
<dbReference type="Gene3D" id="3.40.1260.20">
    <property type="entry name" value="Ribonuclease E, catalytic domain"/>
    <property type="match status" value="1"/>
</dbReference>
<evidence type="ECO:0000313" key="19">
    <source>
        <dbReference type="Proteomes" id="UP000027446"/>
    </source>
</evidence>
<dbReference type="STRING" id="1280949.HAD_15347"/>
<sequence>MSKLMLIDAAHPEETRVAIVNNGQVDDFDFETTGNEQLRGNIYLAKVTRVEPSLQAAFVEYGGNRHGFLAFSEIHPDYYQLPAEDREALLREAAEEAAAAIEDDDEDDDASADAENGDDSDDSDIDDEDAAAEDDSENGDEADEASADDEDDEDNGDQGGRKKKPAKSSSRRPARKSSRTSISKRYKIQEVIRRRQVMLVQVVKEERGSKGAALTTYLSLAGRYSVLMPNTPRGGGISRKIVNSSDRKRLKSIVSDLDVPDGMGLIVRTAGAKRTKAEIKRDYDYLSKLWETIVEKTLTSEAPMLINAEGGLVHRAMRDMFDKEIEEVLVQGEDAYREAKDLAKLIMPSQSKKVQQWKEEDPLFVSEAVEEQLDSIYSPVVQLKSGGYLVINQTEALVAIDVNSGKATRERNIEQTATRTNLEAAEEACRQMRLRDLAGLIVIDFIDMDENKNNRAVEKKLKEHLKVDRARVQHGRISQFGLMEISRQRRRQGVLQATSDPCPSCNGTGRRRSIPSAALQLIRAIEARAATGGLKAISVKAPTDVALYILNNKREALIEIERMAGFAVSIHSSEEMLPGDFTIDAERDQNAKPKKRKQPRSLQKPSKPAPSDADDESIDDDETDDSENEADSDEDGDEKKSRRKRRRRGGRRRSKGDRETGMEVVDGDAPIVALDEESADDDEESGDDDDDSNDASSDEDSETPRKRRRRGRRGGRRRRRSNTDRAEGSEDQNENAPADGGAYLDGLAASAPDMLDEEPAAQLEASEPEIMPESVAEEAVADVKANEEAEAEDKPKPKRTRRSRARKSEAPADEAAAEAAPAEQPEAEAPATKQEAEPETQPEPEVMPADVAAEAVDSVEAEVEAEAVIAHMDESAAKPEPTPEPEPAKAKKSDAPRRTGWWARARK</sequence>
<dbReference type="InterPro" id="IPR028878">
    <property type="entry name" value="RNase_E"/>
</dbReference>
<dbReference type="CDD" id="cd04453">
    <property type="entry name" value="S1_RNase_E"/>
    <property type="match status" value="1"/>
</dbReference>
<feature type="domain" description="S1 motif" evidence="17">
    <location>
        <begin position="40"/>
        <end position="115"/>
    </location>
</feature>
<dbReference type="HAMAP" id="MF_00970">
    <property type="entry name" value="RNase_E"/>
    <property type="match status" value="1"/>
</dbReference>
<evidence type="ECO:0000259" key="17">
    <source>
        <dbReference type="PROSITE" id="PS50126"/>
    </source>
</evidence>
<name>A0A069E0V9_9PROT</name>
<dbReference type="GO" id="GO:0008033">
    <property type="term" value="P:tRNA processing"/>
    <property type="evidence" value="ECO:0007669"/>
    <property type="project" value="UniProtKB-UniRule"/>
</dbReference>
<feature type="binding site" evidence="15">
    <location>
        <position position="505"/>
    </location>
    <ligand>
        <name>Zn(2+)</name>
        <dbReference type="ChEBI" id="CHEBI:29105"/>
        <note>ligand shared between dimeric partners</note>
    </ligand>
</feature>
<dbReference type="Pfam" id="PF20833">
    <property type="entry name" value="RNase_E_G_Thio"/>
    <property type="match status" value="1"/>
</dbReference>
<dbReference type="GO" id="GO:0005737">
    <property type="term" value="C:cytoplasm"/>
    <property type="evidence" value="ECO:0007669"/>
    <property type="project" value="UniProtKB-SubCell"/>
</dbReference>
<dbReference type="eggNOG" id="COG1530">
    <property type="taxonomic scope" value="Bacteria"/>
</dbReference>
<dbReference type="AlphaFoldDB" id="A0A069E0V9"/>
<feature type="binding site" evidence="15">
    <location>
        <position position="502"/>
    </location>
    <ligand>
        <name>Zn(2+)</name>
        <dbReference type="ChEBI" id="CHEBI:29105"/>
        <note>ligand shared between dimeric partners</note>
    </ligand>
</feature>
<keyword evidence="8 15" id="KW-0479">Metal-binding</keyword>
<evidence type="ECO:0000256" key="16">
    <source>
        <dbReference type="SAM" id="MobiDB-lite"/>
    </source>
</evidence>
<keyword evidence="14 15" id="KW-0472">Membrane</keyword>
<dbReference type="GO" id="GO:0006402">
    <property type="term" value="P:mRNA catabolic process"/>
    <property type="evidence" value="ECO:0007669"/>
    <property type="project" value="UniProtKB-UniRule"/>
</dbReference>
<feature type="region of interest" description="Disordered" evidence="16">
    <location>
        <begin position="96"/>
        <end position="185"/>
    </location>
</feature>
<dbReference type="RefSeq" id="WP_035573323.1">
    <property type="nucleotide sequence ID" value="NZ_ARYH01000003.1"/>
</dbReference>
<dbReference type="SMART" id="SM00316">
    <property type="entry name" value="S1"/>
    <property type="match status" value="1"/>
</dbReference>
<evidence type="ECO:0000256" key="2">
    <source>
        <dbReference type="ARBA" id="ARBA00022475"/>
    </source>
</evidence>
<dbReference type="GO" id="GO:0019843">
    <property type="term" value="F:rRNA binding"/>
    <property type="evidence" value="ECO:0007669"/>
    <property type="project" value="UniProtKB-KW"/>
</dbReference>
<keyword evidence="10 15" id="KW-0255">Endonuclease</keyword>
<evidence type="ECO:0000256" key="12">
    <source>
        <dbReference type="ARBA" id="ARBA00022842"/>
    </source>
</evidence>
<evidence type="ECO:0000256" key="8">
    <source>
        <dbReference type="ARBA" id="ARBA00022723"/>
    </source>
</evidence>
<keyword evidence="7 15" id="KW-0540">Nuclease</keyword>
<evidence type="ECO:0000256" key="14">
    <source>
        <dbReference type="ARBA" id="ARBA00023136"/>
    </source>
</evidence>
<dbReference type="Proteomes" id="UP000027446">
    <property type="component" value="Unassembled WGS sequence"/>
</dbReference>
<dbReference type="EC" id="3.1.26.12" evidence="15"/>
<evidence type="ECO:0000313" key="18">
    <source>
        <dbReference type="EMBL" id="KCZ83075.1"/>
    </source>
</evidence>
<feature type="compositionally biased region" description="Low complexity" evidence="16">
    <location>
        <begin position="736"/>
        <end position="751"/>
    </location>
</feature>
<feature type="binding site" evidence="15">
    <location>
        <position position="444"/>
    </location>
    <ligand>
        <name>Mg(2+)</name>
        <dbReference type="ChEBI" id="CHEBI:18420"/>
        <note>catalytic</note>
    </ligand>
</feature>
<dbReference type="GO" id="GO:0000287">
    <property type="term" value="F:magnesium ion binding"/>
    <property type="evidence" value="ECO:0007669"/>
    <property type="project" value="UniProtKB-UniRule"/>
</dbReference>
<comment type="subunit">
    <text evidence="15">Homotetramer formed by a dimer of dimers.</text>
</comment>
<feature type="compositionally biased region" description="Basic and acidic residues" evidence="16">
    <location>
        <begin position="886"/>
        <end position="897"/>
    </location>
</feature>
<evidence type="ECO:0000256" key="13">
    <source>
        <dbReference type="ARBA" id="ARBA00022884"/>
    </source>
</evidence>
<evidence type="ECO:0000256" key="15">
    <source>
        <dbReference type="HAMAP-Rule" id="MF_00970"/>
    </source>
</evidence>
<feature type="compositionally biased region" description="Acidic residues" evidence="16">
    <location>
        <begin position="674"/>
        <end position="701"/>
    </location>
</feature>
<keyword evidence="19" id="KW-1185">Reference proteome</keyword>
<dbReference type="InterPro" id="IPR003029">
    <property type="entry name" value="S1_domain"/>
</dbReference>
<comment type="cofactor">
    <cofactor evidence="15">
        <name>Mg(2+)</name>
        <dbReference type="ChEBI" id="CHEBI:18420"/>
    </cofactor>
    <text evidence="15">Binds 1 Mg(2+) ion per subunit.</text>
</comment>
<evidence type="ECO:0000256" key="1">
    <source>
        <dbReference type="ARBA" id="ARBA00005663"/>
    </source>
</evidence>
<dbReference type="GO" id="GO:0008995">
    <property type="term" value="F:ribonuclease E activity"/>
    <property type="evidence" value="ECO:0007669"/>
    <property type="project" value="UniProtKB-EC"/>
</dbReference>
<dbReference type="Pfam" id="PF10150">
    <property type="entry name" value="RNase_E_G"/>
    <property type="match status" value="1"/>
</dbReference>
<keyword evidence="4 15" id="KW-0997">Cell inner membrane</keyword>
<comment type="catalytic activity">
    <reaction evidence="15">
        <text>Endonucleolytic cleavage of single-stranded RNA in A- and U-rich regions.</text>
        <dbReference type="EC" id="3.1.26.12"/>
    </reaction>
</comment>
<proteinExistence type="inferred from homology"/>
<dbReference type="PANTHER" id="PTHR30001:SF1">
    <property type="entry name" value="RIBONUCLEASE E_G-LIKE PROTEIN, CHLOROPLASTIC"/>
    <property type="match status" value="1"/>
</dbReference>
<dbReference type="InterPro" id="IPR048583">
    <property type="entry name" value="RNase_E_G_thioredoxin-like"/>
</dbReference>
<feature type="compositionally biased region" description="Basic residues" evidence="16">
    <location>
        <begin position="796"/>
        <end position="805"/>
    </location>
</feature>
<dbReference type="NCBIfam" id="TIGR00757">
    <property type="entry name" value="RNaseEG"/>
    <property type="match status" value="1"/>
</dbReference>
<feature type="compositionally biased region" description="Basic residues" evidence="16">
    <location>
        <begin position="641"/>
        <end position="655"/>
    </location>
</feature>
<evidence type="ECO:0000256" key="7">
    <source>
        <dbReference type="ARBA" id="ARBA00022722"/>
    </source>
</evidence>
<feature type="region of interest" description="Required for zinc-mediated homotetramerization and catalytic activity" evidence="15">
    <location>
        <begin position="502"/>
        <end position="505"/>
    </location>
</feature>
<evidence type="ECO:0000256" key="3">
    <source>
        <dbReference type="ARBA" id="ARBA00022490"/>
    </source>
</evidence>
<keyword evidence="2 15" id="KW-1003">Cell membrane</keyword>
<keyword evidence="15" id="KW-0862">Zinc</keyword>
<comment type="similarity">
    <text evidence="15">Belongs to the RNase E/G family. RNase E subfamily.</text>
</comment>
<evidence type="ECO:0000256" key="4">
    <source>
        <dbReference type="ARBA" id="ARBA00022519"/>
    </source>
</evidence>
<feature type="compositionally biased region" description="Low complexity" evidence="16">
    <location>
        <begin position="817"/>
        <end position="833"/>
    </location>
</feature>
<gene>
    <name evidence="15" type="primary">rne</name>
    <name evidence="18" type="ORF">HAD_15347</name>
</gene>
<dbReference type="Gene3D" id="2.40.50.140">
    <property type="entry name" value="Nucleic acid-binding proteins"/>
    <property type="match status" value="1"/>
</dbReference>
<comment type="caution">
    <text evidence="18">The sequence shown here is derived from an EMBL/GenBank/DDBJ whole genome shotgun (WGS) entry which is preliminary data.</text>
</comment>
<feature type="compositionally biased region" description="Acidic residues" evidence="16">
    <location>
        <begin position="101"/>
        <end position="156"/>
    </location>
</feature>
<dbReference type="SUPFAM" id="SSF50249">
    <property type="entry name" value="Nucleic acid-binding proteins"/>
    <property type="match status" value="1"/>
</dbReference>
<keyword evidence="5 15" id="KW-0698">rRNA processing</keyword>
<feature type="compositionally biased region" description="Acidic residues" evidence="16">
    <location>
        <begin position="612"/>
        <end position="636"/>
    </location>
</feature>
<evidence type="ECO:0000256" key="11">
    <source>
        <dbReference type="ARBA" id="ARBA00022801"/>
    </source>
</evidence>
<dbReference type="InterPro" id="IPR012340">
    <property type="entry name" value="NA-bd_OB-fold"/>
</dbReference>
<reference evidence="18 19" key="1">
    <citation type="journal article" date="2014" name="Antonie Van Leeuwenhoek">
        <title>Hyphomonas beringensis sp. nov. and Hyphomonas chukchiensis sp. nov., isolated from surface seawater of the Bering Sea and Chukchi Sea.</title>
        <authorList>
            <person name="Li C."/>
            <person name="Lai Q."/>
            <person name="Li G."/>
            <person name="Dong C."/>
            <person name="Wang J."/>
            <person name="Liao Y."/>
            <person name="Shao Z."/>
        </authorList>
    </citation>
    <scope>NUCLEOTIDE SEQUENCE [LARGE SCALE GENOMIC DNA]</scope>
    <source>
        <strain evidence="18 19">MHS-3</strain>
    </source>
</reference>
<dbReference type="EMBL" id="ARYH01000003">
    <property type="protein sequence ID" value="KCZ83075.1"/>
    <property type="molecule type" value="Genomic_DNA"/>
</dbReference>
<organism evidence="18 19">
    <name type="scientific">Hyphomonas adhaerens MHS-3</name>
    <dbReference type="NCBI Taxonomy" id="1280949"/>
    <lineage>
        <taxon>Bacteria</taxon>
        <taxon>Pseudomonadati</taxon>
        <taxon>Pseudomonadota</taxon>
        <taxon>Alphaproteobacteria</taxon>
        <taxon>Hyphomonadales</taxon>
        <taxon>Hyphomonadaceae</taxon>
        <taxon>Hyphomonas</taxon>
    </lineage>
</organism>
<feature type="compositionally biased region" description="Basic residues" evidence="16">
    <location>
        <begin position="705"/>
        <end position="720"/>
    </location>
</feature>
<dbReference type="PANTHER" id="PTHR30001">
    <property type="entry name" value="RIBONUCLEASE"/>
    <property type="match status" value="1"/>
</dbReference>
<keyword evidence="12 15" id="KW-0460">Magnesium</keyword>
<comment type="cofactor">
    <cofactor evidence="15">
        <name>Zn(2+)</name>
        <dbReference type="ChEBI" id="CHEBI:29105"/>
    </cofactor>
    <text evidence="15">Binds 2 Zn(2+) ions per homotetramer.</text>
</comment>
<keyword evidence="3 15" id="KW-0963">Cytoplasm</keyword>
<dbReference type="InterPro" id="IPR019307">
    <property type="entry name" value="RNA-bd_AU-1/RNase_E/G"/>
</dbReference>
<dbReference type="GO" id="GO:0006364">
    <property type="term" value="P:rRNA processing"/>
    <property type="evidence" value="ECO:0007669"/>
    <property type="project" value="UniProtKB-UniRule"/>
</dbReference>
<feature type="compositionally biased region" description="Basic residues" evidence="16">
    <location>
        <begin position="161"/>
        <end position="185"/>
    </location>
</feature>
<comment type="subcellular location">
    <subcellularLocation>
        <location evidence="15">Cytoplasm</location>
    </subcellularLocation>
    <subcellularLocation>
        <location evidence="15">Cell inner membrane</location>
        <topology evidence="15">Peripheral membrane protein</topology>
        <orientation evidence="15">Cytoplasmic side</orientation>
    </subcellularLocation>
</comment>
<dbReference type="GO" id="GO:0009898">
    <property type="term" value="C:cytoplasmic side of plasma membrane"/>
    <property type="evidence" value="ECO:0007669"/>
    <property type="project" value="UniProtKB-UniRule"/>
</dbReference>
<keyword evidence="13 15" id="KW-0694">RNA-binding</keyword>
<dbReference type="PROSITE" id="PS50126">
    <property type="entry name" value="S1"/>
    <property type="match status" value="1"/>
</dbReference>
<dbReference type="OrthoDB" id="9804278at2"/>
<feature type="region of interest" description="Disordered" evidence="16">
    <location>
        <begin position="581"/>
        <end position="907"/>
    </location>
</feature>
<dbReference type="PATRIC" id="fig|1280949.3.peg.3113"/>
<accession>A0A069E0V9</accession>
<keyword evidence="15" id="KW-0820">tRNA-binding</keyword>
<evidence type="ECO:0000256" key="9">
    <source>
        <dbReference type="ARBA" id="ARBA00022730"/>
    </source>
</evidence>
<comment type="similarity">
    <text evidence="1">Belongs to the RNase E/G family. RNase G subfamily.</text>
</comment>
<comment type="function">
    <text evidence="15">Endoribonuclease that plays a central role in RNA processing and decay. Required for the maturation of 5S and 16S rRNAs and the majority of tRNAs. Also involved in the degradation of most mRNAs.</text>
</comment>
<dbReference type="InterPro" id="IPR004659">
    <property type="entry name" value="RNase_E/G"/>
</dbReference>
<keyword evidence="9 15" id="KW-0699">rRNA-binding</keyword>
<keyword evidence="11 15" id="KW-0378">Hydrolase</keyword>
<evidence type="ECO:0000256" key="6">
    <source>
        <dbReference type="ARBA" id="ARBA00022694"/>
    </source>
</evidence>
<evidence type="ECO:0000256" key="10">
    <source>
        <dbReference type="ARBA" id="ARBA00022759"/>
    </source>
</evidence>
<feature type="binding site" evidence="15">
    <location>
        <position position="401"/>
    </location>
    <ligand>
        <name>Mg(2+)</name>
        <dbReference type="ChEBI" id="CHEBI:18420"/>
        <note>catalytic</note>
    </ligand>
</feature>
<evidence type="ECO:0000256" key="5">
    <source>
        <dbReference type="ARBA" id="ARBA00022552"/>
    </source>
</evidence>